<dbReference type="GO" id="GO:0003746">
    <property type="term" value="F:translation elongation factor activity"/>
    <property type="evidence" value="ECO:0007669"/>
    <property type="project" value="UniProtKB-UniRule"/>
</dbReference>
<dbReference type="Pfam" id="PF03764">
    <property type="entry name" value="EFG_IV"/>
    <property type="match status" value="1"/>
</dbReference>
<feature type="domain" description="Tr-type G" evidence="9">
    <location>
        <begin position="8"/>
        <end position="283"/>
    </location>
</feature>
<dbReference type="NCBIfam" id="NF009891">
    <property type="entry name" value="PRK13351.1-1"/>
    <property type="match status" value="1"/>
</dbReference>
<dbReference type="Gene3D" id="2.40.30.10">
    <property type="entry name" value="Translation factors"/>
    <property type="match status" value="1"/>
</dbReference>
<dbReference type="GO" id="GO:0003924">
    <property type="term" value="F:GTPase activity"/>
    <property type="evidence" value="ECO:0007669"/>
    <property type="project" value="InterPro"/>
</dbReference>
<dbReference type="KEGG" id="fsi:Flexsi_0461"/>
<dbReference type="HOGENOM" id="CLU_002794_4_1_0"/>
<dbReference type="NCBIfam" id="NF009381">
    <property type="entry name" value="PRK12740.1-5"/>
    <property type="match status" value="1"/>
</dbReference>
<dbReference type="InterPro" id="IPR020568">
    <property type="entry name" value="Ribosomal_Su5_D2-typ_SF"/>
</dbReference>
<keyword evidence="6 8" id="KW-0342">GTP-binding</keyword>
<dbReference type="eggNOG" id="COG0480">
    <property type="taxonomic scope" value="Bacteria"/>
</dbReference>
<dbReference type="InterPro" id="IPR035649">
    <property type="entry name" value="EFG_V"/>
</dbReference>
<dbReference type="InterPro" id="IPR053905">
    <property type="entry name" value="EF-G-like_DII"/>
</dbReference>
<dbReference type="Gene3D" id="3.30.230.10">
    <property type="match status" value="1"/>
</dbReference>
<reference evidence="10 11" key="1">
    <citation type="journal article" date="2011" name="Stand. Genomic Sci.">
        <title>Genome sequence of the moderately thermophilic halophile Flexistipes sinusarabici strain (MAS10).</title>
        <authorList>
            <person name="Lapidus A."/>
            <person name="Chertkov O."/>
            <person name="Nolan M."/>
            <person name="Lucas S."/>
            <person name="Hammon N."/>
            <person name="Deshpande S."/>
            <person name="Cheng J.F."/>
            <person name="Tapia R."/>
            <person name="Han C."/>
            <person name="Goodwin L."/>
            <person name="Pitluck S."/>
            <person name="Liolios K."/>
            <person name="Pagani I."/>
            <person name="Ivanova N."/>
            <person name="Huntemann M."/>
            <person name="Mavromatis K."/>
            <person name="Mikhailova N."/>
            <person name="Pati A."/>
            <person name="Chen A."/>
            <person name="Palaniappan K."/>
            <person name="Land M."/>
            <person name="Hauser L."/>
            <person name="Brambilla E.M."/>
            <person name="Rohde M."/>
            <person name="Abt B."/>
            <person name="Spring S."/>
            <person name="Goker M."/>
            <person name="Bristow J."/>
            <person name="Eisen J.A."/>
            <person name="Markowitz V."/>
            <person name="Hugenholtz P."/>
            <person name="Kyrpides N.C."/>
            <person name="Klenk H.P."/>
            <person name="Woyke T."/>
        </authorList>
    </citation>
    <scope>NUCLEOTIDE SEQUENCE [LARGE SCALE GENOMIC DNA]</scope>
    <source>
        <strain evidence="11">DSM 4947 / MAS 10</strain>
    </source>
</reference>
<dbReference type="SMART" id="SM00889">
    <property type="entry name" value="EFG_IV"/>
    <property type="match status" value="1"/>
</dbReference>
<dbReference type="Pfam" id="PF00679">
    <property type="entry name" value="EFG_C"/>
    <property type="match status" value="1"/>
</dbReference>
<dbReference type="InterPro" id="IPR027417">
    <property type="entry name" value="P-loop_NTPase"/>
</dbReference>
<dbReference type="InterPro" id="IPR005225">
    <property type="entry name" value="Small_GTP-bd"/>
</dbReference>
<dbReference type="OrthoDB" id="9804431at2"/>
<evidence type="ECO:0000256" key="4">
    <source>
        <dbReference type="ARBA" id="ARBA00022768"/>
    </source>
</evidence>
<dbReference type="FunFam" id="3.30.70.870:FF:000001">
    <property type="entry name" value="Elongation factor G"/>
    <property type="match status" value="1"/>
</dbReference>
<dbReference type="PRINTS" id="PR00315">
    <property type="entry name" value="ELONGATNFCT"/>
</dbReference>
<dbReference type="FunFam" id="3.30.70.240:FF:000001">
    <property type="entry name" value="Elongation factor G"/>
    <property type="match status" value="1"/>
</dbReference>
<dbReference type="NCBIfam" id="TIGR00484">
    <property type="entry name" value="EF-G"/>
    <property type="match status" value="1"/>
</dbReference>
<dbReference type="InterPro" id="IPR009000">
    <property type="entry name" value="Transl_B-barrel_sf"/>
</dbReference>
<dbReference type="PANTHER" id="PTHR43261:SF1">
    <property type="entry name" value="RIBOSOME-RELEASING FACTOR 2, MITOCHONDRIAL"/>
    <property type="match status" value="1"/>
</dbReference>
<feature type="binding site" evidence="8">
    <location>
        <begin position="81"/>
        <end position="85"/>
    </location>
    <ligand>
        <name>GTP</name>
        <dbReference type="ChEBI" id="CHEBI:37565"/>
    </ligand>
</feature>
<evidence type="ECO:0000259" key="9">
    <source>
        <dbReference type="PROSITE" id="PS51722"/>
    </source>
</evidence>
<dbReference type="NCBIfam" id="NF009379">
    <property type="entry name" value="PRK12740.1-3"/>
    <property type="match status" value="1"/>
</dbReference>
<comment type="similarity">
    <text evidence="1 8">Belongs to the TRAFAC class translation factor GTPase superfamily. Classic translation factor GTPase family. EF-G/EF-2 subfamily.</text>
</comment>
<dbReference type="SMART" id="SM00838">
    <property type="entry name" value="EFG_C"/>
    <property type="match status" value="1"/>
</dbReference>
<dbReference type="InterPro" id="IPR041095">
    <property type="entry name" value="EFG_II"/>
</dbReference>
<dbReference type="InterPro" id="IPR031157">
    <property type="entry name" value="G_TR_CS"/>
</dbReference>
<dbReference type="SUPFAM" id="SSF50447">
    <property type="entry name" value="Translation proteins"/>
    <property type="match status" value="1"/>
</dbReference>
<dbReference type="CDD" id="cd04088">
    <property type="entry name" value="EFG_mtEFG_II"/>
    <property type="match status" value="1"/>
</dbReference>
<dbReference type="GO" id="GO:0005525">
    <property type="term" value="F:GTP binding"/>
    <property type="evidence" value="ECO:0007669"/>
    <property type="project" value="UniProtKB-UniRule"/>
</dbReference>
<feature type="binding site" evidence="8">
    <location>
        <begin position="17"/>
        <end position="24"/>
    </location>
    <ligand>
        <name>GTP</name>
        <dbReference type="ChEBI" id="CHEBI:37565"/>
    </ligand>
</feature>
<feature type="binding site" evidence="8">
    <location>
        <begin position="135"/>
        <end position="138"/>
    </location>
    <ligand>
        <name>GTP</name>
        <dbReference type="ChEBI" id="CHEBI:37565"/>
    </ligand>
</feature>
<dbReference type="Gene3D" id="3.30.70.870">
    <property type="entry name" value="Elongation Factor G (Translational Gtpase), domain 3"/>
    <property type="match status" value="1"/>
</dbReference>
<dbReference type="CDD" id="cd03713">
    <property type="entry name" value="EFG_mtEFG_C"/>
    <property type="match status" value="1"/>
</dbReference>
<dbReference type="InterPro" id="IPR005517">
    <property type="entry name" value="Transl_elong_EFG/EF2_IV"/>
</dbReference>
<evidence type="ECO:0000256" key="5">
    <source>
        <dbReference type="ARBA" id="ARBA00022917"/>
    </source>
</evidence>
<dbReference type="FunFam" id="3.40.50.300:FF:000029">
    <property type="entry name" value="Elongation factor G"/>
    <property type="match status" value="1"/>
</dbReference>
<dbReference type="PROSITE" id="PS51722">
    <property type="entry name" value="G_TR_2"/>
    <property type="match status" value="1"/>
</dbReference>
<dbReference type="SUPFAM" id="SSF52540">
    <property type="entry name" value="P-loop containing nucleoside triphosphate hydrolases"/>
    <property type="match status" value="1"/>
</dbReference>
<dbReference type="InterPro" id="IPR004540">
    <property type="entry name" value="Transl_elong_EFG/EF2"/>
</dbReference>
<protein>
    <recommendedName>
        <fullName evidence="2 8">Elongation factor G</fullName>
        <shortName evidence="8">EF-G</shortName>
    </recommendedName>
</protein>
<dbReference type="GO" id="GO:0005737">
    <property type="term" value="C:cytoplasm"/>
    <property type="evidence" value="ECO:0007669"/>
    <property type="project" value="UniProtKB-SubCell"/>
</dbReference>
<dbReference type="HAMAP" id="MF_00054_B">
    <property type="entry name" value="EF_G_EF_2_B"/>
    <property type="match status" value="1"/>
</dbReference>
<keyword evidence="5 8" id="KW-0648">Protein biosynthesis</keyword>
<dbReference type="InterPro" id="IPR014721">
    <property type="entry name" value="Ribsml_uS5_D2-typ_fold_subgr"/>
</dbReference>
<proteinExistence type="inferred from homology"/>
<dbReference type="PANTHER" id="PTHR43261">
    <property type="entry name" value="TRANSLATION ELONGATION FACTOR G-RELATED"/>
    <property type="match status" value="1"/>
</dbReference>
<dbReference type="InterPro" id="IPR000795">
    <property type="entry name" value="T_Tr_GTP-bd_dom"/>
</dbReference>
<dbReference type="Pfam" id="PF00009">
    <property type="entry name" value="GTP_EFTU"/>
    <property type="match status" value="1"/>
</dbReference>
<dbReference type="InterPro" id="IPR035647">
    <property type="entry name" value="EFG_III/V"/>
</dbReference>
<dbReference type="Gene3D" id="3.30.70.240">
    <property type="match status" value="1"/>
</dbReference>
<dbReference type="InterPro" id="IPR000640">
    <property type="entry name" value="EFG_V-like"/>
</dbReference>
<dbReference type="CDD" id="cd01434">
    <property type="entry name" value="EFG_mtEFG1_IV"/>
    <property type="match status" value="1"/>
</dbReference>
<evidence type="ECO:0000256" key="3">
    <source>
        <dbReference type="ARBA" id="ARBA00022741"/>
    </source>
</evidence>
<dbReference type="Proteomes" id="UP000006621">
    <property type="component" value="Chromosome"/>
</dbReference>
<dbReference type="CDD" id="cd01886">
    <property type="entry name" value="EF-G"/>
    <property type="match status" value="1"/>
</dbReference>
<evidence type="ECO:0000256" key="7">
    <source>
        <dbReference type="ARBA" id="ARBA00024731"/>
    </source>
</evidence>
<dbReference type="Gene3D" id="3.40.50.300">
    <property type="entry name" value="P-loop containing nucleotide triphosphate hydrolases"/>
    <property type="match status" value="1"/>
</dbReference>
<dbReference type="NCBIfam" id="TIGR00231">
    <property type="entry name" value="small_GTP"/>
    <property type="match status" value="1"/>
</dbReference>
<evidence type="ECO:0000313" key="11">
    <source>
        <dbReference type="Proteomes" id="UP000006621"/>
    </source>
</evidence>
<accession>F8E996</accession>
<evidence type="ECO:0000256" key="2">
    <source>
        <dbReference type="ARBA" id="ARBA00017872"/>
    </source>
</evidence>
<dbReference type="EMBL" id="CP002858">
    <property type="protein sequence ID" value="AEI14148.1"/>
    <property type="molecule type" value="Genomic_DNA"/>
</dbReference>
<dbReference type="FunFam" id="3.30.230.10:FF:000003">
    <property type="entry name" value="Elongation factor G"/>
    <property type="match status" value="1"/>
</dbReference>
<reference evidence="11" key="2">
    <citation type="submission" date="2011-06" db="EMBL/GenBank/DDBJ databases">
        <title>The complete genome of Flexistipes sinusarabici DSM 4947.</title>
        <authorList>
            <person name="Lucas S."/>
            <person name="Han J."/>
            <person name="Lapidus A."/>
            <person name="Bruce D."/>
            <person name="Goodwin L."/>
            <person name="Pitluck S."/>
            <person name="Peters L."/>
            <person name="Kyrpides N."/>
            <person name="Mavromatis K."/>
            <person name="Ivanova N."/>
            <person name="Mikhailova N."/>
            <person name="Chertkov O."/>
            <person name="Detter J.C."/>
            <person name="Tapia R."/>
            <person name="Han C."/>
            <person name="Land M."/>
            <person name="Hauser L."/>
            <person name="Markowitz V."/>
            <person name="Cheng J.-F."/>
            <person name="Hugenholtz P."/>
            <person name="Woyke T."/>
            <person name="Wu D."/>
            <person name="Spring S."/>
            <person name="Schroeder M."/>
            <person name="Brambilla E."/>
            <person name="Klenk H.-P."/>
            <person name="Eisen J.A."/>
        </authorList>
    </citation>
    <scope>NUCLEOTIDE SEQUENCE [LARGE SCALE GENOMIC DNA]</scope>
    <source>
        <strain evidence="11">DSM 4947 / MAS 10</strain>
    </source>
</reference>
<keyword evidence="11" id="KW-1185">Reference proteome</keyword>
<dbReference type="RefSeq" id="WP_013885658.1">
    <property type="nucleotide sequence ID" value="NC_015672.1"/>
</dbReference>
<dbReference type="STRING" id="717231.Flexsi_0461"/>
<comment type="function">
    <text evidence="7 8">Catalyzes the GTP-dependent ribosomal translocation step during translation elongation. During this step, the ribosome changes from the pre-translocational (PRE) to the post-translocational (POST) state as the newly formed A-site-bound peptidyl-tRNA and P-site-bound deacylated tRNA move to the P and E sites, respectively. Catalyzes the coordinated movement of the two tRNA molecules, the mRNA and conformational changes in the ribosome.</text>
</comment>
<dbReference type="InterPro" id="IPR047872">
    <property type="entry name" value="EFG_IV"/>
</dbReference>
<keyword evidence="4 8" id="KW-0251">Elongation factor</keyword>
<dbReference type="FunFam" id="2.40.30.10:FF:000006">
    <property type="entry name" value="Elongation factor G"/>
    <property type="match status" value="1"/>
</dbReference>
<gene>
    <name evidence="8" type="primary">fusA</name>
    <name evidence="10" type="ordered locus">Flexsi_0461</name>
</gene>
<sequence>MARKYSLERQRNIGIMAHIDAGKTTTTERILFYTGVNYKIGEVHDGAATMDWMEQEKERGITITSATTQCFWKDHRINIIDTPGHVDFTVEVERSLKVLDGSVAVFCAVGGVEPQSETVWRQADKYGVPRIAFVNKMDRVGADYFRVVDMIKNRLDARPLVCQLPIGVEDSFEGVIDLIRMKGIVWHGEELGAKYDYIDIPSEYVEQAEKYRESLVEMVCETDETLMEKYFEGEDISEEELVSAIRKGTNNLEFTPVFCGSAFKNKGVQPLLDAVVDYMPSPLDVPPIKGVKPGTEEEVVRRPVDDDPFAALAFKITTDPYMGQLTYFRVYSGSLEAGNYIYNASKGKKERVGRLLKMHSNKREEIKEIFAGDICATVGLKFTTTGDTLCDEKDPVELESMEFPEPVISVAIEPKTRSDQDKLSSALAKLAQEDPTFKVKVDDETGQTIISGMGELHLDIIVDRLLREFKVEANVGSPQVAYRETIRKNVKQESKYIKQSGGRGQYGHVWLELEPLEAGEGFQFENKIVGGAIPKDFIPAVQKGIEEAMEAGVQAGFPVVDVKVTLYDGSFHEVDSSEMAFKIAASMGFKDGMKKASPVILEPIMKVEVVVPEEYMGDVMGDLNSRRGRVEGMDSRGNTQVINSYVPLKEMFGYATNLRSLTQGRATYTMQFSHYEEVPATIAEEIAKSRV</sequence>
<keyword evidence="3 8" id="KW-0547">Nucleotide-binding</keyword>
<dbReference type="CDD" id="cd16262">
    <property type="entry name" value="EFG_III"/>
    <property type="match status" value="1"/>
</dbReference>
<dbReference type="GO" id="GO:0032790">
    <property type="term" value="P:ribosome disassembly"/>
    <property type="evidence" value="ECO:0007669"/>
    <property type="project" value="TreeGrafter"/>
</dbReference>
<organism evidence="10 11">
    <name type="scientific">Flexistipes sinusarabici (strain ATCC 49648 / DSM 4947 / MAS 10)</name>
    <dbReference type="NCBI Taxonomy" id="717231"/>
    <lineage>
        <taxon>Bacteria</taxon>
        <taxon>Pseudomonadati</taxon>
        <taxon>Deferribacterota</taxon>
        <taxon>Deferribacteres</taxon>
        <taxon>Deferribacterales</taxon>
        <taxon>Flexistipitaceae</taxon>
        <taxon>Flexistipes</taxon>
    </lineage>
</organism>
<dbReference type="AlphaFoldDB" id="F8E996"/>
<comment type="subcellular location">
    <subcellularLocation>
        <location evidence="8">Cytoplasm</location>
    </subcellularLocation>
</comment>
<dbReference type="PROSITE" id="PS00301">
    <property type="entry name" value="G_TR_1"/>
    <property type="match status" value="1"/>
</dbReference>
<evidence type="ECO:0000256" key="8">
    <source>
        <dbReference type="HAMAP-Rule" id="MF_00054"/>
    </source>
</evidence>
<dbReference type="Pfam" id="PF14492">
    <property type="entry name" value="EFG_III"/>
    <property type="match status" value="1"/>
</dbReference>
<dbReference type="InterPro" id="IPR009022">
    <property type="entry name" value="EFG_III"/>
</dbReference>
<dbReference type="SUPFAM" id="SSF54211">
    <property type="entry name" value="Ribosomal protein S5 domain 2-like"/>
    <property type="match status" value="1"/>
</dbReference>
<dbReference type="SUPFAM" id="SSF54980">
    <property type="entry name" value="EF-G C-terminal domain-like"/>
    <property type="match status" value="2"/>
</dbReference>
<dbReference type="Pfam" id="PF22042">
    <property type="entry name" value="EF-G_D2"/>
    <property type="match status" value="1"/>
</dbReference>
<name>F8E996_FLESM</name>
<evidence type="ECO:0000256" key="1">
    <source>
        <dbReference type="ARBA" id="ARBA00005870"/>
    </source>
</evidence>
<evidence type="ECO:0000313" key="10">
    <source>
        <dbReference type="EMBL" id="AEI14148.1"/>
    </source>
</evidence>
<keyword evidence="8" id="KW-0963">Cytoplasm</keyword>
<evidence type="ECO:0000256" key="6">
    <source>
        <dbReference type="ARBA" id="ARBA00023134"/>
    </source>
</evidence>